<keyword evidence="1" id="KW-1133">Transmembrane helix</keyword>
<dbReference type="GeneID" id="19978934"/>
<feature type="domain" description="DUF6594" evidence="2">
    <location>
        <begin position="19"/>
        <end position="301"/>
    </location>
</feature>
<dbReference type="EMBL" id="KB822697">
    <property type="protein sequence ID" value="ETI27992.1"/>
    <property type="molecule type" value="Genomic_DNA"/>
</dbReference>
<evidence type="ECO:0000313" key="3">
    <source>
        <dbReference type="EMBL" id="ETI27992.1"/>
    </source>
</evidence>
<reference evidence="3 4" key="1">
    <citation type="submission" date="2013-03" db="EMBL/GenBank/DDBJ databases">
        <title>The Genome Sequence of Cladophialophora carrionii CBS 160.54.</title>
        <authorList>
            <consortium name="The Broad Institute Genomics Platform"/>
            <person name="Cuomo C."/>
            <person name="de Hoog S."/>
            <person name="Gorbushina A."/>
            <person name="Walker B."/>
            <person name="Young S.K."/>
            <person name="Zeng Q."/>
            <person name="Gargeya S."/>
            <person name="Fitzgerald M."/>
            <person name="Haas B."/>
            <person name="Abouelleil A."/>
            <person name="Allen A.W."/>
            <person name="Alvarado L."/>
            <person name="Arachchi H.M."/>
            <person name="Berlin A.M."/>
            <person name="Chapman S.B."/>
            <person name="Gainer-Dewar J."/>
            <person name="Goldberg J."/>
            <person name="Griggs A."/>
            <person name="Gujja S."/>
            <person name="Hansen M."/>
            <person name="Howarth C."/>
            <person name="Imamovic A."/>
            <person name="Ireland A."/>
            <person name="Larimer J."/>
            <person name="McCowan C."/>
            <person name="Murphy C."/>
            <person name="Pearson M."/>
            <person name="Poon T.W."/>
            <person name="Priest M."/>
            <person name="Roberts A."/>
            <person name="Saif S."/>
            <person name="Shea T."/>
            <person name="Sisk P."/>
            <person name="Sykes S."/>
            <person name="Wortman J."/>
            <person name="Nusbaum C."/>
            <person name="Birren B."/>
        </authorList>
    </citation>
    <scope>NUCLEOTIDE SEQUENCE [LARGE SCALE GENOMIC DNA]</scope>
    <source>
        <strain evidence="3 4">CBS 160.54</strain>
    </source>
</reference>
<dbReference type="InterPro" id="IPR046529">
    <property type="entry name" value="DUF6594"/>
</dbReference>
<dbReference type="AlphaFoldDB" id="V9DPW2"/>
<protein>
    <recommendedName>
        <fullName evidence="2">DUF6594 domain-containing protein</fullName>
    </recommendedName>
</protein>
<sequence length="318" mass="35145">MADEEKGAQVQQYLTGFGSFANVISSDSDHATAVYKTFDKLAARDLLYYQAELLELEALQDRYDREDAADVPKLDSFSPEWVQIRQNTRNWSSFKQSSQEPSAIGARWKGRTDLAMQIRAKLGEYREALIANAKVLSLSPPSKQTMTALSRTFHQRLSSFDDPSETDAVLMGHGGASNPDRPRLAEVHPEPDFLTYILKTYCSRLFKVRRRAPSHGPTHLSSPEVRHYSIERINFAALFITTVLSALPIYVLYHMSSGQPGLTLGLIALFTCLFVGTVALVTNARRAEIFGSCAAYAAVLVVFVSGDFANGSPVGPND</sequence>
<keyword evidence="1" id="KW-0472">Membrane</keyword>
<proteinExistence type="predicted"/>
<keyword evidence="1" id="KW-0812">Transmembrane</keyword>
<dbReference type="PANTHER" id="PTHR34502:SF4">
    <property type="entry name" value="DUF6594 DOMAIN-CONTAINING PROTEIN"/>
    <property type="match status" value="1"/>
</dbReference>
<dbReference type="PANTHER" id="PTHR34502">
    <property type="entry name" value="DUF6594 DOMAIN-CONTAINING PROTEIN-RELATED"/>
    <property type="match status" value="1"/>
</dbReference>
<dbReference type="VEuPathDB" id="FungiDB:G647_00441"/>
<dbReference type="OrthoDB" id="3533814at2759"/>
<evidence type="ECO:0000259" key="2">
    <source>
        <dbReference type="Pfam" id="PF20237"/>
    </source>
</evidence>
<evidence type="ECO:0000313" key="4">
    <source>
        <dbReference type="Proteomes" id="UP000030678"/>
    </source>
</evidence>
<dbReference type="RefSeq" id="XP_008722066.1">
    <property type="nucleotide sequence ID" value="XM_008723844.1"/>
</dbReference>
<dbReference type="Pfam" id="PF20237">
    <property type="entry name" value="DUF6594"/>
    <property type="match status" value="1"/>
</dbReference>
<organism evidence="3 4">
    <name type="scientific">Cladophialophora carrionii CBS 160.54</name>
    <dbReference type="NCBI Taxonomy" id="1279043"/>
    <lineage>
        <taxon>Eukaryota</taxon>
        <taxon>Fungi</taxon>
        <taxon>Dikarya</taxon>
        <taxon>Ascomycota</taxon>
        <taxon>Pezizomycotina</taxon>
        <taxon>Eurotiomycetes</taxon>
        <taxon>Chaetothyriomycetidae</taxon>
        <taxon>Chaetothyriales</taxon>
        <taxon>Herpotrichiellaceae</taxon>
        <taxon>Cladophialophora</taxon>
    </lineage>
</organism>
<feature type="transmembrane region" description="Helical" evidence="1">
    <location>
        <begin position="261"/>
        <end position="282"/>
    </location>
</feature>
<gene>
    <name evidence="3" type="ORF">G647_00441</name>
</gene>
<dbReference type="HOGENOM" id="CLU_051118_0_0_1"/>
<name>V9DPW2_9EURO</name>
<feature type="transmembrane region" description="Helical" evidence="1">
    <location>
        <begin position="289"/>
        <end position="309"/>
    </location>
</feature>
<dbReference type="Proteomes" id="UP000030678">
    <property type="component" value="Unassembled WGS sequence"/>
</dbReference>
<feature type="transmembrane region" description="Helical" evidence="1">
    <location>
        <begin position="235"/>
        <end position="255"/>
    </location>
</feature>
<evidence type="ECO:0000256" key="1">
    <source>
        <dbReference type="SAM" id="Phobius"/>
    </source>
</evidence>
<accession>V9DPW2</accession>